<evidence type="ECO:0000313" key="1">
    <source>
        <dbReference type="EMBL" id="KAG8586216.1"/>
    </source>
</evidence>
<dbReference type="AlphaFoldDB" id="A0AAV7CNV0"/>
<comment type="caution">
    <text evidence="1">The sequence shown here is derived from an EMBL/GenBank/DDBJ whole genome shotgun (WGS) entry which is preliminary data.</text>
</comment>
<accession>A0AAV7CNV0</accession>
<organism evidence="1 2">
    <name type="scientific">Engystomops pustulosus</name>
    <name type="common">Tungara frog</name>
    <name type="synonym">Physalaemus pustulosus</name>
    <dbReference type="NCBI Taxonomy" id="76066"/>
    <lineage>
        <taxon>Eukaryota</taxon>
        <taxon>Metazoa</taxon>
        <taxon>Chordata</taxon>
        <taxon>Craniata</taxon>
        <taxon>Vertebrata</taxon>
        <taxon>Euteleostomi</taxon>
        <taxon>Amphibia</taxon>
        <taxon>Batrachia</taxon>
        <taxon>Anura</taxon>
        <taxon>Neobatrachia</taxon>
        <taxon>Hyloidea</taxon>
        <taxon>Leptodactylidae</taxon>
        <taxon>Leiuperinae</taxon>
        <taxon>Engystomops</taxon>
    </lineage>
</organism>
<name>A0AAV7CNV0_ENGPU</name>
<keyword evidence="2" id="KW-1185">Reference proteome</keyword>
<reference evidence="1" key="1">
    <citation type="thesis" date="2020" institute="ProQuest LLC" country="789 East Eisenhower Parkway, Ann Arbor, MI, USA">
        <title>Comparative Genomics and Chromosome Evolution.</title>
        <authorList>
            <person name="Mudd A.B."/>
        </authorList>
    </citation>
    <scope>NUCLEOTIDE SEQUENCE</scope>
    <source>
        <strain evidence="1">237g6f4</strain>
        <tissue evidence="1">Blood</tissue>
    </source>
</reference>
<gene>
    <name evidence="1" type="ORF">GDO81_005301</name>
</gene>
<proteinExistence type="predicted"/>
<protein>
    <submittedName>
        <fullName evidence="1">Uncharacterized protein</fullName>
    </submittedName>
</protein>
<evidence type="ECO:0000313" key="2">
    <source>
        <dbReference type="Proteomes" id="UP000824782"/>
    </source>
</evidence>
<dbReference type="Proteomes" id="UP000824782">
    <property type="component" value="Unassembled WGS sequence"/>
</dbReference>
<dbReference type="EMBL" id="WNYA01000002">
    <property type="protein sequence ID" value="KAG8586216.1"/>
    <property type="molecule type" value="Genomic_DNA"/>
</dbReference>
<sequence length="102" mass="12255">MLFDAVVSKLYILAVLRETIHPHTIYQFAVTAFLRTGCCPVWAKVCSQAFWSIGFYHKHMWWGYTCGRFPNLELFYCRRILELLYKKHYNHIFITFHSDSKE</sequence>